<feature type="domain" description="Thoeris protein ThsB TIR-like" evidence="1">
    <location>
        <begin position="6"/>
        <end position="89"/>
    </location>
</feature>
<evidence type="ECO:0000259" key="1">
    <source>
        <dbReference type="Pfam" id="PF08937"/>
    </source>
</evidence>
<dbReference type="InterPro" id="IPR035897">
    <property type="entry name" value="Toll_tir_struct_dom_sf"/>
</dbReference>
<dbReference type="Gene3D" id="3.40.50.10140">
    <property type="entry name" value="Toll/interleukin-1 receptor homology (TIR) domain"/>
    <property type="match status" value="1"/>
</dbReference>
<dbReference type="RefSeq" id="WP_265149442.1">
    <property type="nucleotide sequence ID" value="NZ_AP026069.1"/>
</dbReference>
<dbReference type="SUPFAM" id="SSF52200">
    <property type="entry name" value="Toll/Interleukin receptor TIR domain"/>
    <property type="match status" value="1"/>
</dbReference>
<sequence>MARKTFISYKYSDARNTRDRIITALGDDAVYYQGETVGSPNMSGLKTETIKSKLKDMIFPTSVIIVIISQNVDLSKWVEWEINYATNRQSRNGRQSQPNGVIMAIEDYLISSDNKYIPNETTRLIERKSNPYVCSVSSLLSNPSRAIEIAYERAQ</sequence>
<organism evidence="2 3">
    <name type="scientific">Lactococcus garvieae</name>
    <dbReference type="NCBI Taxonomy" id="1363"/>
    <lineage>
        <taxon>Bacteria</taxon>
        <taxon>Bacillati</taxon>
        <taxon>Bacillota</taxon>
        <taxon>Bacilli</taxon>
        <taxon>Lactobacillales</taxon>
        <taxon>Streptococcaceae</taxon>
        <taxon>Lactococcus</taxon>
    </lineage>
</organism>
<dbReference type="EMBL" id="JARYTV010000002">
    <property type="protein sequence ID" value="MDH7959411.1"/>
    <property type="molecule type" value="Genomic_DNA"/>
</dbReference>
<evidence type="ECO:0000313" key="3">
    <source>
        <dbReference type="Proteomes" id="UP001157396"/>
    </source>
</evidence>
<reference evidence="2" key="1">
    <citation type="submission" date="2023-04" db="EMBL/GenBank/DDBJ databases">
        <title>Genomic analysis of Lactococcus garvieae isolates.</title>
        <authorList>
            <person name="Zhanghang C."/>
        </authorList>
    </citation>
    <scope>NUCLEOTIDE SEQUENCE</scope>
    <source>
        <strain evidence="2">ZB-1</strain>
    </source>
</reference>
<gene>
    <name evidence="2" type="ORF">QHR29_02875</name>
</gene>
<comment type="caution">
    <text evidence="2">The sequence shown here is derived from an EMBL/GenBank/DDBJ whole genome shotgun (WGS) entry which is preliminary data.</text>
</comment>
<evidence type="ECO:0000313" key="2">
    <source>
        <dbReference type="EMBL" id="MDH7959411.1"/>
    </source>
</evidence>
<dbReference type="AlphaFoldDB" id="A0AA43PCW1"/>
<protein>
    <submittedName>
        <fullName evidence="2">TIR domain-containing protein</fullName>
    </submittedName>
</protein>
<name>A0AA43PCW1_9LACT</name>
<dbReference type="Proteomes" id="UP001157396">
    <property type="component" value="Unassembled WGS sequence"/>
</dbReference>
<proteinExistence type="predicted"/>
<accession>A0AA43PCW1</accession>
<dbReference type="InterPro" id="IPR015032">
    <property type="entry name" value="ThsB__TIR-like_domain"/>
</dbReference>
<dbReference type="Pfam" id="PF08937">
    <property type="entry name" value="ThsB_TIR"/>
    <property type="match status" value="1"/>
</dbReference>